<reference evidence="1" key="1">
    <citation type="journal article" date="2017" name="Nature">
        <title>The sunflower genome provides insights into oil metabolism, flowering and Asterid evolution.</title>
        <authorList>
            <person name="Badouin H."/>
            <person name="Gouzy J."/>
            <person name="Grassa C.J."/>
            <person name="Murat F."/>
            <person name="Staton S.E."/>
            <person name="Cottret L."/>
            <person name="Lelandais-Briere C."/>
            <person name="Owens G.L."/>
            <person name="Carrere S."/>
            <person name="Mayjonade B."/>
            <person name="Legrand L."/>
            <person name="Gill N."/>
            <person name="Kane N.C."/>
            <person name="Bowers J.E."/>
            <person name="Hubner S."/>
            <person name="Bellec A."/>
            <person name="Berard A."/>
            <person name="Berges H."/>
            <person name="Blanchet N."/>
            <person name="Boniface M.C."/>
            <person name="Brunel D."/>
            <person name="Catrice O."/>
            <person name="Chaidir N."/>
            <person name="Claudel C."/>
            <person name="Donnadieu C."/>
            <person name="Faraut T."/>
            <person name="Fievet G."/>
            <person name="Helmstetter N."/>
            <person name="King M."/>
            <person name="Knapp S.J."/>
            <person name="Lai Z."/>
            <person name="Le Paslier M.C."/>
            <person name="Lippi Y."/>
            <person name="Lorenzon L."/>
            <person name="Mandel J.R."/>
            <person name="Marage G."/>
            <person name="Marchand G."/>
            <person name="Marquand E."/>
            <person name="Bret-Mestries E."/>
            <person name="Morien E."/>
            <person name="Nambeesan S."/>
            <person name="Nguyen T."/>
            <person name="Pegot-Espagnet P."/>
            <person name="Pouilly N."/>
            <person name="Raftis F."/>
            <person name="Sallet E."/>
            <person name="Schiex T."/>
            <person name="Thomas J."/>
            <person name="Vandecasteele C."/>
            <person name="Vares D."/>
            <person name="Vear F."/>
            <person name="Vautrin S."/>
            <person name="Crespi M."/>
            <person name="Mangin B."/>
            <person name="Burke J.M."/>
            <person name="Salse J."/>
            <person name="Munos S."/>
            <person name="Vincourt P."/>
            <person name="Rieseberg L.H."/>
            <person name="Langlade N.B."/>
        </authorList>
    </citation>
    <scope>NUCLEOTIDE SEQUENCE</scope>
    <source>
        <tissue evidence="1">Leaves</tissue>
    </source>
</reference>
<gene>
    <name evidence="1" type="ORF">HanXRQr2_Chr02g0063671</name>
</gene>
<accession>A0A9K3P002</accession>
<name>A0A9K3P002_HELAN</name>
<dbReference type="AlphaFoldDB" id="A0A9K3P002"/>
<sequence>MTLHILVYKCPSYTASIMLLKLLEVQNPTSIVLSFRLHVSSSHKFPLIKFRDEIS</sequence>
<comment type="caution">
    <text evidence="1">The sequence shown here is derived from an EMBL/GenBank/DDBJ whole genome shotgun (WGS) entry which is preliminary data.</text>
</comment>
<reference evidence="1" key="2">
    <citation type="submission" date="2020-06" db="EMBL/GenBank/DDBJ databases">
        <title>Helianthus annuus Genome sequencing and assembly Release 2.</title>
        <authorList>
            <person name="Gouzy J."/>
            <person name="Langlade N."/>
            <person name="Munos S."/>
        </authorList>
    </citation>
    <scope>NUCLEOTIDE SEQUENCE</scope>
    <source>
        <tissue evidence="1">Leaves</tissue>
    </source>
</reference>
<dbReference type="EMBL" id="MNCJ02000317">
    <property type="protein sequence ID" value="KAF5818315.1"/>
    <property type="molecule type" value="Genomic_DNA"/>
</dbReference>
<keyword evidence="2" id="KW-1185">Reference proteome</keyword>
<proteinExistence type="predicted"/>
<protein>
    <submittedName>
        <fullName evidence="1">Uncharacterized protein</fullName>
    </submittedName>
</protein>
<dbReference type="Gramene" id="mRNA:HanXRQr2_Chr02g0063671">
    <property type="protein sequence ID" value="CDS:HanXRQr2_Chr02g0063671.1"/>
    <property type="gene ID" value="HanXRQr2_Chr02g0063671"/>
</dbReference>
<evidence type="ECO:0000313" key="1">
    <source>
        <dbReference type="EMBL" id="KAF5818315.1"/>
    </source>
</evidence>
<dbReference type="Proteomes" id="UP000215914">
    <property type="component" value="Unassembled WGS sequence"/>
</dbReference>
<evidence type="ECO:0000313" key="2">
    <source>
        <dbReference type="Proteomes" id="UP000215914"/>
    </source>
</evidence>
<organism evidence="1 2">
    <name type="scientific">Helianthus annuus</name>
    <name type="common">Common sunflower</name>
    <dbReference type="NCBI Taxonomy" id="4232"/>
    <lineage>
        <taxon>Eukaryota</taxon>
        <taxon>Viridiplantae</taxon>
        <taxon>Streptophyta</taxon>
        <taxon>Embryophyta</taxon>
        <taxon>Tracheophyta</taxon>
        <taxon>Spermatophyta</taxon>
        <taxon>Magnoliopsida</taxon>
        <taxon>eudicotyledons</taxon>
        <taxon>Gunneridae</taxon>
        <taxon>Pentapetalae</taxon>
        <taxon>asterids</taxon>
        <taxon>campanulids</taxon>
        <taxon>Asterales</taxon>
        <taxon>Asteraceae</taxon>
        <taxon>Asteroideae</taxon>
        <taxon>Heliantheae alliance</taxon>
        <taxon>Heliantheae</taxon>
        <taxon>Helianthus</taxon>
    </lineage>
</organism>